<organism evidence="3 4">
    <name type="scientific">Streptomyces antimycoticus</name>
    <dbReference type="NCBI Taxonomy" id="68175"/>
    <lineage>
        <taxon>Bacteria</taxon>
        <taxon>Bacillati</taxon>
        <taxon>Actinomycetota</taxon>
        <taxon>Actinomycetes</taxon>
        <taxon>Kitasatosporales</taxon>
        <taxon>Streptomycetaceae</taxon>
        <taxon>Streptomyces</taxon>
        <taxon>Streptomyces violaceusniger group</taxon>
    </lineage>
</organism>
<sequence>MHVTPGNRTAAPRRPGRVAVVTGGSRGIGHEAVKRLAADGYAVVVGYAGHRESAEAAAQDIAAAGGRAVAVRADVAGPTATDLFLEGKDEETIARMAAQPPLERLGTPADIAEVVAFLASPAGHGVNGQVIRANGGIV</sequence>
<dbReference type="PRINTS" id="PR00081">
    <property type="entry name" value="GDHRDH"/>
</dbReference>
<comment type="similarity">
    <text evidence="1">Belongs to the short-chain dehydrogenases/reductases (SDR) family.</text>
</comment>
<dbReference type="PANTHER" id="PTHR48107">
    <property type="entry name" value="NADPH-DEPENDENT ALDEHYDE REDUCTASE-LIKE PROTEIN, CHLOROPLASTIC-RELATED"/>
    <property type="match status" value="1"/>
</dbReference>
<evidence type="ECO:0000313" key="4">
    <source>
        <dbReference type="Proteomes" id="UP001354649"/>
    </source>
</evidence>
<dbReference type="PANTHER" id="PTHR48107:SF7">
    <property type="entry name" value="RE15974P"/>
    <property type="match status" value="1"/>
</dbReference>
<dbReference type="AlphaFoldDB" id="A0ABD5JCZ6"/>
<dbReference type="Pfam" id="PF00106">
    <property type="entry name" value="adh_short"/>
    <property type="match status" value="1"/>
</dbReference>
<name>A0ABD5JCZ6_9ACTN</name>
<keyword evidence="2" id="KW-0560">Oxidoreductase</keyword>
<dbReference type="SUPFAM" id="SSF51735">
    <property type="entry name" value="NAD(P)-binding Rossmann-fold domains"/>
    <property type="match status" value="1"/>
</dbReference>
<evidence type="ECO:0000313" key="3">
    <source>
        <dbReference type="EMBL" id="MEE4585636.1"/>
    </source>
</evidence>
<dbReference type="InterPro" id="IPR002347">
    <property type="entry name" value="SDR_fam"/>
</dbReference>
<reference evidence="3 4" key="1">
    <citation type="submission" date="2023-11" db="EMBL/GenBank/DDBJ databases">
        <title>30 novel species of actinomycetes from the DSMZ collection.</title>
        <authorList>
            <person name="Nouioui I."/>
        </authorList>
    </citation>
    <scope>NUCLEOTIDE SEQUENCE [LARGE SCALE GENOMIC DNA]</scope>
    <source>
        <strain evidence="3 4">DSM 41602</strain>
    </source>
</reference>
<accession>A0ABD5JCZ6</accession>
<dbReference type="GO" id="GO:0016614">
    <property type="term" value="F:oxidoreductase activity, acting on CH-OH group of donors"/>
    <property type="evidence" value="ECO:0007669"/>
    <property type="project" value="UniProtKB-ARBA"/>
</dbReference>
<dbReference type="Gene3D" id="3.40.50.720">
    <property type="entry name" value="NAD(P)-binding Rossmann-like Domain"/>
    <property type="match status" value="2"/>
</dbReference>
<dbReference type="InterPro" id="IPR036291">
    <property type="entry name" value="NAD(P)-bd_dom_sf"/>
</dbReference>
<proteinExistence type="inferred from homology"/>
<dbReference type="EMBL" id="JAZBJQ010000014">
    <property type="protein sequence ID" value="MEE4585636.1"/>
    <property type="molecule type" value="Genomic_DNA"/>
</dbReference>
<protein>
    <submittedName>
        <fullName evidence="3">SDR family oxidoreductase</fullName>
    </submittedName>
</protein>
<dbReference type="Proteomes" id="UP001354649">
    <property type="component" value="Unassembled WGS sequence"/>
</dbReference>
<dbReference type="RefSeq" id="WP_063804892.1">
    <property type="nucleotide sequence ID" value="NZ_JBIUVS010000014.1"/>
</dbReference>
<evidence type="ECO:0000256" key="1">
    <source>
        <dbReference type="ARBA" id="ARBA00006484"/>
    </source>
</evidence>
<comment type="caution">
    <text evidence="3">The sequence shown here is derived from an EMBL/GenBank/DDBJ whole genome shotgun (WGS) entry which is preliminary data.</text>
</comment>
<gene>
    <name evidence="3" type="ORF">V2K49_21105</name>
</gene>
<evidence type="ECO:0000256" key="2">
    <source>
        <dbReference type="ARBA" id="ARBA00023002"/>
    </source>
</evidence>